<gene>
    <name evidence="2" type="ORF">C8N34_101467</name>
</gene>
<feature type="domain" description="GCVT N-terminal" evidence="1">
    <location>
        <begin position="88"/>
        <end position="172"/>
    </location>
</feature>
<evidence type="ECO:0000313" key="2">
    <source>
        <dbReference type="EMBL" id="PTX53546.1"/>
    </source>
</evidence>
<dbReference type="EMBL" id="QBKP01000001">
    <property type="protein sequence ID" value="PTX53546.1"/>
    <property type="molecule type" value="Genomic_DNA"/>
</dbReference>
<keyword evidence="3" id="KW-1185">Reference proteome</keyword>
<sequence length="178" mass="18622">MPRLITKSPLAGLWPVTHGGVALSEVVLEGITSVAVLPGGQKAVDKTLKPLGVAFPAPGLFSENGALRLVWTGRDQAFLLNGTLACEGAALTDQSDGWACLRLEGAAAADVLARLYPLDLRAAAFPPGRAARAALGHMSSVLMRVEGGFEILVFRSMARSAWTELEHAMQHLAARAGA</sequence>
<evidence type="ECO:0000259" key="1">
    <source>
        <dbReference type="Pfam" id="PF01571"/>
    </source>
</evidence>
<dbReference type="Pfam" id="PF01571">
    <property type="entry name" value="GCV_T"/>
    <property type="match status" value="1"/>
</dbReference>
<dbReference type="Proteomes" id="UP000244224">
    <property type="component" value="Unassembled WGS sequence"/>
</dbReference>
<proteinExistence type="predicted"/>
<dbReference type="InterPro" id="IPR027266">
    <property type="entry name" value="TrmE/GcvT-like"/>
</dbReference>
<dbReference type="InterPro" id="IPR006222">
    <property type="entry name" value="GCVT_N"/>
</dbReference>
<reference evidence="2 3" key="1">
    <citation type="submission" date="2018-04" db="EMBL/GenBank/DDBJ databases">
        <title>Genomic Encyclopedia of Archaeal and Bacterial Type Strains, Phase II (KMG-II): from individual species to whole genera.</title>
        <authorList>
            <person name="Goeker M."/>
        </authorList>
    </citation>
    <scope>NUCLEOTIDE SEQUENCE [LARGE SCALE GENOMIC DNA]</scope>
    <source>
        <strain evidence="2 3">DSM 21823</strain>
    </source>
</reference>
<comment type="caution">
    <text evidence="2">The sequence shown here is derived from an EMBL/GenBank/DDBJ whole genome shotgun (WGS) entry which is preliminary data.</text>
</comment>
<dbReference type="SUPFAM" id="SSF103025">
    <property type="entry name" value="Folate-binding domain"/>
    <property type="match status" value="1"/>
</dbReference>
<protein>
    <submittedName>
        <fullName evidence="2">Heterotetrameric sarcosine oxidase gamma subunit</fullName>
    </submittedName>
</protein>
<organism evidence="2 3">
    <name type="scientific">Gemmobacter caeni</name>
    <dbReference type="NCBI Taxonomy" id="589035"/>
    <lineage>
        <taxon>Bacteria</taxon>
        <taxon>Pseudomonadati</taxon>
        <taxon>Pseudomonadota</taxon>
        <taxon>Alphaproteobacteria</taxon>
        <taxon>Rhodobacterales</taxon>
        <taxon>Paracoccaceae</taxon>
        <taxon>Gemmobacter</taxon>
    </lineage>
</organism>
<dbReference type="OrthoDB" id="7350722at2"/>
<dbReference type="AlphaFoldDB" id="A0A2T6BC14"/>
<evidence type="ECO:0000313" key="3">
    <source>
        <dbReference type="Proteomes" id="UP000244224"/>
    </source>
</evidence>
<name>A0A2T6BC14_9RHOB</name>
<dbReference type="RefSeq" id="WP_108127264.1">
    <property type="nucleotide sequence ID" value="NZ_QBKP01000001.1"/>
</dbReference>
<accession>A0A2T6BC14</accession>
<dbReference type="Gene3D" id="3.30.1360.120">
    <property type="entry name" value="Probable tRNA modification gtpase trme, domain 1"/>
    <property type="match status" value="1"/>
</dbReference>